<reference evidence="2" key="1">
    <citation type="journal article" date="2022" name="G3 (Bethesda)">
        <title>High quality genome of the basidiomycete yeast Dioszegia hungarica PDD-24b-2 isolated from cloud water.</title>
        <authorList>
            <person name="Jarrige D."/>
            <person name="Haridas S."/>
            <person name="Bleykasten-Grosshans C."/>
            <person name="Joly M."/>
            <person name="Nadalig T."/>
            <person name="Sancelme M."/>
            <person name="Vuilleumier S."/>
            <person name="Grigoriev I.V."/>
            <person name="Amato P."/>
            <person name="Bringel F."/>
        </authorList>
    </citation>
    <scope>NUCLEOTIDE SEQUENCE</scope>
    <source>
        <strain evidence="2">PDD-24b-2</strain>
    </source>
</reference>
<dbReference type="GeneID" id="77726724"/>
<dbReference type="EMBL" id="JAKWFO010000007">
    <property type="protein sequence ID" value="KAI9634543.1"/>
    <property type="molecule type" value="Genomic_DNA"/>
</dbReference>
<gene>
    <name evidence="2" type="ORF">MKK02DRAFT_28260</name>
</gene>
<accession>A0AA38LTC2</accession>
<evidence type="ECO:0000313" key="2">
    <source>
        <dbReference type="EMBL" id="KAI9634543.1"/>
    </source>
</evidence>
<evidence type="ECO:0000259" key="1">
    <source>
        <dbReference type="Pfam" id="PF00271"/>
    </source>
</evidence>
<dbReference type="Gene3D" id="3.40.50.300">
    <property type="entry name" value="P-loop containing nucleotide triphosphate hydrolases"/>
    <property type="match status" value="1"/>
</dbReference>
<dbReference type="SUPFAM" id="SSF52540">
    <property type="entry name" value="P-loop containing nucleoside triphosphate hydrolases"/>
    <property type="match status" value="1"/>
</dbReference>
<dbReference type="Pfam" id="PF00271">
    <property type="entry name" value="Helicase_C"/>
    <property type="match status" value="1"/>
</dbReference>
<keyword evidence="3" id="KW-1185">Reference proteome</keyword>
<dbReference type="InterPro" id="IPR001650">
    <property type="entry name" value="Helicase_C-like"/>
</dbReference>
<evidence type="ECO:0000313" key="3">
    <source>
        <dbReference type="Proteomes" id="UP001164286"/>
    </source>
</evidence>
<proteinExistence type="predicted"/>
<organism evidence="2 3">
    <name type="scientific">Dioszegia hungarica</name>
    <dbReference type="NCBI Taxonomy" id="4972"/>
    <lineage>
        <taxon>Eukaryota</taxon>
        <taxon>Fungi</taxon>
        <taxon>Dikarya</taxon>
        <taxon>Basidiomycota</taxon>
        <taxon>Agaricomycotina</taxon>
        <taxon>Tremellomycetes</taxon>
        <taxon>Tremellales</taxon>
        <taxon>Bulleribasidiaceae</taxon>
        <taxon>Dioszegia</taxon>
    </lineage>
</organism>
<feature type="domain" description="Helicase C-terminal" evidence="1">
    <location>
        <begin position="212"/>
        <end position="255"/>
    </location>
</feature>
<sequence>MATYVGYSGSRQRGDCAGAGRRWTGRELGMMMLREGMIESANTRRFALSHFVQRALLRSRIYRPRHNHPAVNFRIQYHEHPDSDYEALGIRTRSSSTVTVKRMIRYRLLRLSVPSAKSYPRRTKLRLASTLRCRHVLTSLLGAASDAASTRKALPGACGRAREPRQKAIFPPAEQTRIIAAFQQDTDQEVLPVTETINGIVRTYRPGPGQGARVLLMSSIGSTAITLTKANHIVLLDPVWSAYDQHQIIGRVNRYADQEVLPVTERR</sequence>
<protein>
    <recommendedName>
        <fullName evidence="1">Helicase C-terminal domain-containing protein</fullName>
    </recommendedName>
</protein>
<dbReference type="RefSeq" id="XP_052944320.1">
    <property type="nucleotide sequence ID" value="XM_053087519.1"/>
</dbReference>
<dbReference type="Proteomes" id="UP001164286">
    <property type="component" value="Unassembled WGS sequence"/>
</dbReference>
<comment type="caution">
    <text evidence="2">The sequence shown here is derived from an EMBL/GenBank/DDBJ whole genome shotgun (WGS) entry which is preliminary data.</text>
</comment>
<dbReference type="InterPro" id="IPR027417">
    <property type="entry name" value="P-loop_NTPase"/>
</dbReference>
<name>A0AA38LTC2_9TREE</name>
<dbReference type="AlphaFoldDB" id="A0AA38LTC2"/>